<dbReference type="EMBL" id="HBGS01003245">
    <property type="protein sequence ID" value="CAD9372768.1"/>
    <property type="molecule type" value="Transcribed_RNA"/>
</dbReference>
<accession>A0A7S2F4F4</accession>
<evidence type="ECO:0000313" key="1">
    <source>
        <dbReference type="EMBL" id="CAD9372768.1"/>
    </source>
</evidence>
<proteinExistence type="predicted"/>
<protein>
    <submittedName>
        <fullName evidence="1">Uncharacterized protein</fullName>
    </submittedName>
</protein>
<name>A0A7S2F4F4_9STRA</name>
<organism evidence="1">
    <name type="scientific">Octactis speculum</name>
    <dbReference type="NCBI Taxonomy" id="3111310"/>
    <lineage>
        <taxon>Eukaryota</taxon>
        <taxon>Sar</taxon>
        <taxon>Stramenopiles</taxon>
        <taxon>Ochrophyta</taxon>
        <taxon>Dictyochophyceae</taxon>
        <taxon>Dictyochales</taxon>
        <taxon>Dictyochaceae</taxon>
        <taxon>Octactis</taxon>
    </lineage>
</organism>
<gene>
    <name evidence="1" type="ORF">DSPE1174_LOCUS1660</name>
</gene>
<reference evidence="1" key="1">
    <citation type="submission" date="2021-01" db="EMBL/GenBank/DDBJ databases">
        <authorList>
            <person name="Corre E."/>
            <person name="Pelletier E."/>
            <person name="Niang G."/>
            <person name="Scheremetjew M."/>
            <person name="Finn R."/>
            <person name="Kale V."/>
            <person name="Holt S."/>
            <person name="Cochrane G."/>
            <person name="Meng A."/>
            <person name="Brown T."/>
            <person name="Cohen L."/>
        </authorList>
    </citation>
    <scope>NUCLEOTIDE SEQUENCE</scope>
    <source>
        <strain evidence="1">CCMP1381</strain>
    </source>
</reference>
<dbReference type="AlphaFoldDB" id="A0A7S2F4F4"/>
<sequence>MLENSILGIPSSSMASFDDNENKWKKKIPETYELTFTEPKIGIHFSKHSERALAVKSVEEGITKAPRMPRPGALLVGVNGRLVIGGLIKPIVELLKSRFWSEEKPLCLIFSDAMDLPVLSASETAELDRLLSSKNWLLEKNASDPAFRLDTDV</sequence>